<name>A0AA85K1L0_TRIRE</name>
<protein>
    <recommendedName>
        <fullName evidence="2">PPC domain-containing protein</fullName>
    </recommendedName>
</protein>
<dbReference type="Proteomes" id="UP000050795">
    <property type="component" value="Unassembled WGS sequence"/>
</dbReference>
<organism evidence="3 4">
    <name type="scientific">Trichobilharzia regenti</name>
    <name type="common">Nasal bird schistosome</name>
    <dbReference type="NCBI Taxonomy" id="157069"/>
    <lineage>
        <taxon>Eukaryota</taxon>
        <taxon>Metazoa</taxon>
        <taxon>Spiralia</taxon>
        <taxon>Lophotrochozoa</taxon>
        <taxon>Platyhelminthes</taxon>
        <taxon>Trematoda</taxon>
        <taxon>Digenea</taxon>
        <taxon>Strigeidida</taxon>
        <taxon>Schistosomatoidea</taxon>
        <taxon>Schistosomatidae</taxon>
        <taxon>Trichobilharzia</taxon>
    </lineage>
</organism>
<reference evidence="4" key="2">
    <citation type="submission" date="2023-11" db="UniProtKB">
        <authorList>
            <consortium name="WormBaseParasite"/>
        </authorList>
    </citation>
    <scope>IDENTIFICATION</scope>
</reference>
<keyword evidence="3" id="KW-1185">Reference proteome</keyword>
<feature type="compositionally biased region" description="Low complexity" evidence="1">
    <location>
        <begin position="188"/>
        <end position="204"/>
    </location>
</feature>
<feature type="domain" description="PPC" evidence="2">
    <location>
        <begin position="70"/>
        <end position="201"/>
    </location>
</feature>
<dbReference type="PANTHER" id="PTHR34988">
    <property type="entry name" value="PROTEIN, PUTATIVE-RELATED"/>
    <property type="match status" value="1"/>
</dbReference>
<evidence type="ECO:0000256" key="1">
    <source>
        <dbReference type="SAM" id="MobiDB-lite"/>
    </source>
</evidence>
<dbReference type="InterPro" id="IPR005175">
    <property type="entry name" value="PPC_dom"/>
</dbReference>
<feature type="region of interest" description="Disordered" evidence="1">
    <location>
        <begin position="188"/>
        <end position="221"/>
    </location>
</feature>
<proteinExistence type="predicted"/>
<dbReference type="Gene3D" id="3.30.1330.80">
    <property type="entry name" value="Hypothetical protein, similar to alpha- acetolactate decarboxylase, domain 2"/>
    <property type="match status" value="1"/>
</dbReference>
<dbReference type="AlphaFoldDB" id="A0AA85K1L0"/>
<evidence type="ECO:0000313" key="4">
    <source>
        <dbReference type="WBParaSite" id="TREG1_71460.1"/>
    </source>
</evidence>
<dbReference type="CDD" id="cd11378">
    <property type="entry name" value="DUF296"/>
    <property type="match status" value="1"/>
</dbReference>
<dbReference type="PROSITE" id="PS51742">
    <property type="entry name" value="PPC"/>
    <property type="match status" value="1"/>
</dbReference>
<evidence type="ECO:0000259" key="2">
    <source>
        <dbReference type="PROSITE" id="PS51742"/>
    </source>
</evidence>
<reference evidence="3" key="1">
    <citation type="submission" date="2022-06" db="EMBL/GenBank/DDBJ databases">
        <authorList>
            <person name="Berger JAMES D."/>
            <person name="Berger JAMES D."/>
        </authorList>
    </citation>
    <scope>NUCLEOTIDE SEQUENCE [LARGE SCALE GENOMIC DNA]</scope>
</reference>
<evidence type="ECO:0000313" key="3">
    <source>
        <dbReference type="Proteomes" id="UP000050795"/>
    </source>
</evidence>
<dbReference type="SUPFAM" id="SSF117856">
    <property type="entry name" value="AF0104/ALDC/Ptd012-like"/>
    <property type="match status" value="1"/>
</dbReference>
<dbReference type="PANTHER" id="PTHR34988:SF1">
    <property type="entry name" value="DNA-BINDING PROTEIN"/>
    <property type="match status" value="1"/>
</dbReference>
<dbReference type="Pfam" id="PF03479">
    <property type="entry name" value="PCC"/>
    <property type="match status" value="1"/>
</dbReference>
<dbReference type="WBParaSite" id="TREG1_71460.1">
    <property type="protein sequence ID" value="TREG1_71460.1"/>
    <property type="gene ID" value="TREG1_71460"/>
</dbReference>
<accession>A0AA85K1L0</accession>
<sequence>MQSSSNAQNTEFSSEPIITSCKTGEDDPSYKILDDKATGSLLPVWCAFLPGSGHCSSSSSVNTENVLTSNCQMTVHILRLGPGQDLKECLIHHVLKYYLSGAFIITCCGSVKTAHLRLANLQDKFFNGPFEITSLVGTLTHDGYPHLHVSLADSHGNVFGGHLLGSIKVHTTVELVLGVTGIEKNSLLSSSSSHTEEQTNSSSSTKVSNDHESSGIRLIRKYSEETGFKELAAEETQQ</sequence>